<evidence type="ECO:0000313" key="4">
    <source>
        <dbReference type="Proteomes" id="UP000198614"/>
    </source>
</evidence>
<dbReference type="PANTHER" id="PTHR42759">
    <property type="entry name" value="MOXR FAMILY PROTEIN"/>
    <property type="match status" value="1"/>
</dbReference>
<dbReference type="Proteomes" id="UP000198614">
    <property type="component" value="Unassembled WGS sequence"/>
</dbReference>
<evidence type="ECO:0000256" key="1">
    <source>
        <dbReference type="SAM" id="MobiDB-lite"/>
    </source>
</evidence>
<gene>
    <name evidence="3" type="ORF">SAMN05216260_107287</name>
</gene>
<reference evidence="3 4" key="1">
    <citation type="submission" date="2016-10" db="EMBL/GenBank/DDBJ databases">
        <authorList>
            <person name="de Groot N.N."/>
        </authorList>
    </citation>
    <scope>NUCLEOTIDE SEQUENCE [LARGE SCALE GENOMIC DNA]</scope>
    <source>
        <strain evidence="3 4">CGMCC 4.1859</strain>
    </source>
</reference>
<accession>A0A1G7KEI4</accession>
<feature type="domain" description="ATPase dynein-related AAA" evidence="2">
    <location>
        <begin position="133"/>
        <end position="271"/>
    </location>
</feature>
<evidence type="ECO:0000259" key="2">
    <source>
        <dbReference type="Pfam" id="PF07728"/>
    </source>
</evidence>
<proteinExistence type="predicted"/>
<dbReference type="Gene3D" id="3.40.50.300">
    <property type="entry name" value="P-loop containing nucleotide triphosphate hydrolases"/>
    <property type="match status" value="1"/>
</dbReference>
<dbReference type="Pfam" id="PF07728">
    <property type="entry name" value="AAA_5"/>
    <property type="match status" value="1"/>
</dbReference>
<dbReference type="InterPro" id="IPR027417">
    <property type="entry name" value="P-loop_NTPase"/>
</dbReference>
<protein>
    <submittedName>
        <fullName evidence="3">AAA domain (Dynein-related subfamily)</fullName>
    </submittedName>
</protein>
<organism evidence="3 4">
    <name type="scientific">Streptomyces griseoaurantiacus</name>
    <dbReference type="NCBI Taxonomy" id="68213"/>
    <lineage>
        <taxon>Bacteria</taxon>
        <taxon>Bacillati</taxon>
        <taxon>Actinomycetota</taxon>
        <taxon>Actinomycetes</taxon>
        <taxon>Kitasatosporales</taxon>
        <taxon>Streptomycetaceae</taxon>
        <taxon>Streptomyces</taxon>
        <taxon>Streptomyces aurantiacus group</taxon>
    </lineage>
</organism>
<dbReference type="AlphaFoldDB" id="A0A1G7KEI4"/>
<dbReference type="InterPro" id="IPR050764">
    <property type="entry name" value="CbbQ/NirQ/NorQ/GpvN"/>
</dbReference>
<dbReference type="GO" id="GO:0016887">
    <property type="term" value="F:ATP hydrolysis activity"/>
    <property type="evidence" value="ECO:0007669"/>
    <property type="project" value="InterPro"/>
</dbReference>
<dbReference type="InterPro" id="IPR011704">
    <property type="entry name" value="ATPase_dyneun-rel_AAA"/>
</dbReference>
<dbReference type="SUPFAM" id="SSF52540">
    <property type="entry name" value="P-loop containing nucleoside triphosphate hydrolases"/>
    <property type="match status" value="1"/>
</dbReference>
<dbReference type="PANTHER" id="PTHR42759:SF1">
    <property type="entry name" value="MAGNESIUM-CHELATASE SUBUNIT CHLD"/>
    <property type="match status" value="1"/>
</dbReference>
<dbReference type="GO" id="GO:0005524">
    <property type="term" value="F:ATP binding"/>
    <property type="evidence" value="ECO:0007669"/>
    <property type="project" value="InterPro"/>
</dbReference>
<sequence>MSAFAQVGAIVSGVVQGGDQIGPAELEGDLPMPAPEEATTAAHAGTDDENVHATRAAEVLRPHAEEAFAEELAALAARDDRPRPPRWRLSPWAVVTYLLGGTLTDGTVITPKYVGPRRLVEVAVSTLATDRALLLLGVPGTAKTWLSEHLAAAVSGDSTLLVQGTAGTPEEAIRYGWNYAQLLARGPSREALVPSPVMRAMAGGTTARVEELTRVPADVQDSLITILSEKTLPIPELGEEVQAVRGFNLIATANDRDRGVNELSSALRRRFNTVVLPLPESAEAEVEIVTRRVDQIGRALDLPPAPEGIDEIRRVVTVFRELREGITADGRTKLKSPGGTLSTAEAISVVTGGLSLAAHFGDGVLRPDDVAAGVLGAVVRDPAADRVAWREYLETVVREREGWADFYRACREVGP</sequence>
<dbReference type="EMBL" id="FNAX01000007">
    <property type="protein sequence ID" value="SDF35633.1"/>
    <property type="molecule type" value="Genomic_DNA"/>
</dbReference>
<name>A0A1G7KEI4_9ACTN</name>
<evidence type="ECO:0000313" key="3">
    <source>
        <dbReference type="EMBL" id="SDF35633.1"/>
    </source>
</evidence>
<feature type="region of interest" description="Disordered" evidence="1">
    <location>
        <begin position="21"/>
        <end position="44"/>
    </location>
</feature>